<reference evidence="2 3" key="1">
    <citation type="submission" date="2024-01" db="EMBL/GenBank/DDBJ databases">
        <authorList>
            <person name="Allen C."/>
            <person name="Tagirdzhanova G."/>
        </authorList>
    </citation>
    <scope>NUCLEOTIDE SEQUENCE [LARGE SCALE GENOMIC DNA]</scope>
</reference>
<dbReference type="PANTHER" id="PTHR12203:SF63">
    <property type="entry name" value="GLYCOSYL TRANSFERASE CAP10 DOMAIN-CONTAINING PROTEIN"/>
    <property type="match status" value="1"/>
</dbReference>
<evidence type="ECO:0000313" key="3">
    <source>
        <dbReference type="Proteomes" id="UP001642406"/>
    </source>
</evidence>
<feature type="domain" description="Glycosyl transferase CAP10" evidence="1">
    <location>
        <begin position="137"/>
        <end position="438"/>
    </location>
</feature>
<evidence type="ECO:0000313" key="2">
    <source>
        <dbReference type="EMBL" id="CAK7209733.1"/>
    </source>
</evidence>
<keyword evidence="3" id="KW-1185">Reference proteome</keyword>
<accession>A0ABP0AR77</accession>
<gene>
    <name evidence="2" type="ORF">SBRCBS47491_000541</name>
</gene>
<dbReference type="SMART" id="SM00672">
    <property type="entry name" value="CAP10"/>
    <property type="match status" value="1"/>
</dbReference>
<dbReference type="PANTHER" id="PTHR12203">
    <property type="entry name" value="KDEL LYS-ASP-GLU-LEU CONTAINING - RELATED"/>
    <property type="match status" value="1"/>
</dbReference>
<dbReference type="InterPro" id="IPR051091">
    <property type="entry name" value="O-Glucosyltr/Glycosyltrsf_90"/>
</dbReference>
<dbReference type="InterPro" id="IPR006598">
    <property type="entry name" value="CAP10"/>
</dbReference>
<dbReference type="EMBL" id="CAWUHC010000003">
    <property type="protein sequence ID" value="CAK7209733.1"/>
    <property type="molecule type" value="Genomic_DNA"/>
</dbReference>
<organism evidence="2 3">
    <name type="scientific">Sporothrix bragantina</name>
    <dbReference type="NCBI Taxonomy" id="671064"/>
    <lineage>
        <taxon>Eukaryota</taxon>
        <taxon>Fungi</taxon>
        <taxon>Dikarya</taxon>
        <taxon>Ascomycota</taxon>
        <taxon>Pezizomycotina</taxon>
        <taxon>Sordariomycetes</taxon>
        <taxon>Sordariomycetidae</taxon>
        <taxon>Ophiostomatales</taxon>
        <taxon>Ophiostomataceae</taxon>
        <taxon>Sporothrix</taxon>
    </lineage>
</organism>
<sequence length="456" mass="51251">MADPHRWRRILVAVLGVCCVAYLLLFVQIRSPQPGNGHRLDHLKRKPSFDNLGMSERECRATFPGLMDPIDAQVRRGPFPLQPANDLGPLQARVQHAQLRVVAAEKKGLLPPELLDARAAVLHQINRALITSSRETDSSDLDTVFSVNIQDQPFGNAWTYSLPAFAAPTAGNAPIGRAFLMPHFSFWAWRPPMVGSFARAAAAIDRIEQTLPFHRKKPQAVWRGTTRFASTHHPLLREQLLQQTSGQAWADVQALDWLPAVNADGTTLNPEAMQEASNSLMIEDFCRYKYVVHTEGITYSGRFQFHQLCGSVVLTPPIAWLQHTSHLVRPLYASDLDLEGVDKNVKNKKWVPTADEEEAWPHATPGTANLVFVAPDWSNLGATVRWLEKHPDVAEGIARRQRDLFGWHHGGKGYLSPAAEVCYWRSLLRGWRQVVQYNETEVGQGVPWELFALDRD</sequence>
<dbReference type="Proteomes" id="UP001642406">
    <property type="component" value="Unassembled WGS sequence"/>
</dbReference>
<proteinExistence type="predicted"/>
<name>A0ABP0AR77_9PEZI</name>
<comment type="caution">
    <text evidence="2">The sequence shown here is derived from an EMBL/GenBank/DDBJ whole genome shotgun (WGS) entry which is preliminary data.</text>
</comment>
<evidence type="ECO:0000259" key="1">
    <source>
        <dbReference type="SMART" id="SM00672"/>
    </source>
</evidence>
<protein>
    <recommendedName>
        <fullName evidence="1">Glycosyl transferase CAP10 domain-containing protein</fullName>
    </recommendedName>
</protein>
<dbReference type="Pfam" id="PF05686">
    <property type="entry name" value="Glyco_transf_90"/>
    <property type="match status" value="1"/>
</dbReference>